<keyword evidence="6 7" id="KW-0223">Dioxygenase</keyword>
<evidence type="ECO:0000313" key="7">
    <source>
        <dbReference type="EMBL" id="ANP51452.1"/>
    </source>
</evidence>
<dbReference type="EC" id="1.13.11.-" evidence="6"/>
<accession>A0A1B1AY56</accession>
<evidence type="ECO:0000256" key="3">
    <source>
        <dbReference type="ARBA" id="ARBA00023002"/>
    </source>
</evidence>
<dbReference type="PANTHER" id="PTHR10543">
    <property type="entry name" value="BETA-CAROTENE DIOXYGENASE"/>
    <property type="match status" value="1"/>
</dbReference>
<evidence type="ECO:0000313" key="10">
    <source>
        <dbReference type="Proteomes" id="UP001519309"/>
    </source>
</evidence>
<evidence type="ECO:0000256" key="6">
    <source>
        <dbReference type="RuleBase" id="RU364048"/>
    </source>
</evidence>
<dbReference type="GO" id="GO:0016121">
    <property type="term" value="P:carotene catabolic process"/>
    <property type="evidence" value="ECO:0007669"/>
    <property type="project" value="TreeGrafter"/>
</dbReference>
<dbReference type="EMBL" id="JAGGLP010000005">
    <property type="protein sequence ID" value="MBP2049792.1"/>
    <property type="molecule type" value="Genomic_DNA"/>
</dbReference>
<evidence type="ECO:0000256" key="2">
    <source>
        <dbReference type="ARBA" id="ARBA00022723"/>
    </source>
</evidence>
<keyword evidence="10" id="KW-1185">Reference proteome</keyword>
<evidence type="ECO:0000313" key="9">
    <source>
        <dbReference type="Proteomes" id="UP000092659"/>
    </source>
</evidence>
<dbReference type="KEGG" id="sgs:AVL59_19205"/>
<comment type="cofactor">
    <cofactor evidence="5 6">
        <name>Fe(2+)</name>
        <dbReference type="ChEBI" id="CHEBI:29033"/>
    </cofactor>
    <text evidence="5 6">Binds 1 Fe(2+) ion per subunit.</text>
</comment>
<dbReference type="OrthoDB" id="6636843at2"/>
<dbReference type="GO" id="GO:0046872">
    <property type="term" value="F:metal ion binding"/>
    <property type="evidence" value="ECO:0007669"/>
    <property type="project" value="UniProtKB-KW"/>
</dbReference>
<dbReference type="AlphaFoldDB" id="A0A1B1AY56"/>
<dbReference type="EMBL" id="CP016279">
    <property type="protein sequence ID" value="ANP51452.1"/>
    <property type="molecule type" value="Genomic_DNA"/>
</dbReference>
<dbReference type="Pfam" id="PF03055">
    <property type="entry name" value="RPE65"/>
    <property type="match status" value="1"/>
</dbReference>
<proteinExistence type="inferred from homology"/>
<dbReference type="STRING" id="68214.AVL59_19205"/>
<evidence type="ECO:0000256" key="5">
    <source>
        <dbReference type="PIRSR" id="PIRSR604294-1"/>
    </source>
</evidence>
<keyword evidence="4 5" id="KW-0408">Iron</keyword>
<keyword evidence="2 5" id="KW-0479">Metal-binding</keyword>
<feature type="binding site" evidence="5">
    <location>
        <position position="440"/>
    </location>
    <ligand>
        <name>Fe cation</name>
        <dbReference type="ChEBI" id="CHEBI:24875"/>
        <note>catalytic</note>
    </ligand>
</feature>
<feature type="binding site" evidence="5">
    <location>
        <position position="200"/>
    </location>
    <ligand>
        <name>Fe cation</name>
        <dbReference type="ChEBI" id="CHEBI:24875"/>
        <note>catalytic</note>
    </ligand>
</feature>
<sequence length="446" mass="48886">MGGAPYTQTGGYRPVSREVTVVQPEVEGALPPELNGTFARIGPNPLGAPDARRHAFEGEPMVHAIRIRDGRAEWYRNRWLRTDRVCAHLGELPAPGPRHGLSDDAGGNLVRHAGRTLALGDGGVLPIQIGPDLATAARVDFDGTLSAGFSAHPEIDPFTGEMFAVAYYHEPPYVLYLVIGADGRVRRTLPIAVKSPPMMHAFSLTERYAVLYDLPVAYDPAAAAGGSRVPYRWRPDHESRIGVLPRDADAPDVLWMDVDPCYVFHPLNAYERANRIVIHLVRHARVFDREPLRPGESAPTLWRWTVDPRGGTVVEKQLEEYVEEFPRIDDRFKGSYNRYGFAVAMSPCGSGGYLAGPGLLRHDLVGGRTETHRFGPGHETGEAVFVPRGPDAAEADGWLLSLVYDSADDRSELVVLDTADFTGEPAAVVRLPVRVPHGLHAAWIAD</sequence>
<evidence type="ECO:0000256" key="1">
    <source>
        <dbReference type="ARBA" id="ARBA00006787"/>
    </source>
</evidence>
<dbReference type="GO" id="GO:0010436">
    <property type="term" value="F:carotenoid dioxygenase activity"/>
    <property type="evidence" value="ECO:0007669"/>
    <property type="project" value="TreeGrafter"/>
</dbReference>
<feature type="binding site" evidence="5">
    <location>
        <position position="152"/>
    </location>
    <ligand>
        <name>Fe cation</name>
        <dbReference type="ChEBI" id="CHEBI:24875"/>
        <note>catalytic</note>
    </ligand>
</feature>
<keyword evidence="3 6" id="KW-0560">Oxidoreductase</keyword>
<dbReference type="Proteomes" id="UP001519309">
    <property type="component" value="Unassembled WGS sequence"/>
</dbReference>
<evidence type="ECO:0000313" key="8">
    <source>
        <dbReference type="EMBL" id="MBP2049792.1"/>
    </source>
</evidence>
<dbReference type="Proteomes" id="UP000092659">
    <property type="component" value="Chromosome"/>
</dbReference>
<feature type="binding site" evidence="5">
    <location>
        <position position="265"/>
    </location>
    <ligand>
        <name>Fe cation</name>
        <dbReference type="ChEBI" id="CHEBI:24875"/>
        <note>catalytic</note>
    </ligand>
</feature>
<reference evidence="7 9" key="1">
    <citation type="submission" date="2016-06" db="EMBL/GenBank/DDBJ databases">
        <title>Complete genome sequence of Streptomyces griseochromogenes ATCC 14511, the Blasticidin S producer.</title>
        <authorList>
            <person name="Wu L."/>
        </authorList>
    </citation>
    <scope>NUCLEOTIDE SEQUENCE [LARGE SCALE GENOMIC DNA]</scope>
    <source>
        <strain evidence="7 9">ATCC 14511</strain>
    </source>
</reference>
<protein>
    <recommendedName>
        <fullName evidence="6">Dioxygenase</fullName>
        <ecNumber evidence="6">1.13.11.-</ecNumber>
    </recommendedName>
</protein>
<dbReference type="RefSeq" id="WP_067305908.1">
    <property type="nucleotide sequence ID" value="NZ_CP016279.1"/>
</dbReference>
<name>A0A1B1AY56_9ACTN</name>
<dbReference type="PANTHER" id="PTHR10543:SF89">
    <property type="entry name" value="CAROTENOID 9,10(9',10')-CLEAVAGE DIOXYGENASE 1"/>
    <property type="match status" value="1"/>
</dbReference>
<reference evidence="8 10" key="2">
    <citation type="submission" date="2021-03" db="EMBL/GenBank/DDBJ databases">
        <title>Genomic Encyclopedia of Type Strains, Phase IV (KMG-IV): sequencing the most valuable type-strain genomes for metagenomic binning, comparative biology and taxonomic classification.</title>
        <authorList>
            <person name="Goeker M."/>
        </authorList>
    </citation>
    <scope>NUCLEOTIDE SEQUENCE [LARGE SCALE GENOMIC DNA]</scope>
    <source>
        <strain evidence="8 10">DSM 40499</strain>
    </source>
</reference>
<evidence type="ECO:0000256" key="4">
    <source>
        <dbReference type="ARBA" id="ARBA00023004"/>
    </source>
</evidence>
<organism evidence="7 9">
    <name type="scientific">Streptomyces griseochromogenes</name>
    <dbReference type="NCBI Taxonomy" id="68214"/>
    <lineage>
        <taxon>Bacteria</taxon>
        <taxon>Bacillati</taxon>
        <taxon>Actinomycetota</taxon>
        <taxon>Actinomycetes</taxon>
        <taxon>Kitasatosporales</taxon>
        <taxon>Streptomycetaceae</taxon>
        <taxon>Streptomyces</taxon>
    </lineage>
</organism>
<dbReference type="InterPro" id="IPR004294">
    <property type="entry name" value="Carotenoid_Oase"/>
</dbReference>
<comment type="similarity">
    <text evidence="1 6">Belongs to the carotenoid oxygenase family.</text>
</comment>
<gene>
    <name evidence="7" type="ORF">AVL59_19205</name>
    <name evidence="8" type="ORF">J2Z21_002728</name>
</gene>